<evidence type="ECO:0000259" key="7">
    <source>
        <dbReference type="PROSITE" id="PS51918"/>
    </source>
</evidence>
<name>A0A212K265_9BACT</name>
<dbReference type="SMART" id="SM00729">
    <property type="entry name" value="Elp3"/>
    <property type="match status" value="1"/>
</dbReference>
<dbReference type="PANTHER" id="PTHR43409">
    <property type="entry name" value="ANAEROBIC MAGNESIUM-PROTOPORPHYRIN IX MONOMETHYL ESTER CYCLASE-RELATED"/>
    <property type="match status" value="1"/>
</dbReference>
<evidence type="ECO:0000259" key="6">
    <source>
        <dbReference type="PROSITE" id="PS51332"/>
    </source>
</evidence>
<dbReference type="InterPro" id="IPR051198">
    <property type="entry name" value="BchE-like"/>
</dbReference>
<dbReference type="Gene3D" id="3.80.30.20">
    <property type="entry name" value="tm_1862 like domain"/>
    <property type="match status" value="1"/>
</dbReference>
<evidence type="ECO:0000256" key="5">
    <source>
        <dbReference type="ARBA" id="ARBA00023014"/>
    </source>
</evidence>
<dbReference type="GO" id="GO:0003824">
    <property type="term" value="F:catalytic activity"/>
    <property type="evidence" value="ECO:0007669"/>
    <property type="project" value="InterPro"/>
</dbReference>
<dbReference type="InterPro" id="IPR007197">
    <property type="entry name" value="rSAM"/>
</dbReference>
<keyword evidence="3" id="KW-0479">Metal-binding</keyword>
<dbReference type="AlphaFoldDB" id="A0A212K265"/>
<proteinExistence type="predicted"/>
<keyword evidence="5" id="KW-0411">Iron-sulfur</keyword>
<feature type="domain" description="Radical SAM core" evidence="7">
    <location>
        <begin position="169"/>
        <end position="404"/>
    </location>
</feature>
<dbReference type="GO" id="GO:0005829">
    <property type="term" value="C:cytosol"/>
    <property type="evidence" value="ECO:0007669"/>
    <property type="project" value="TreeGrafter"/>
</dbReference>
<keyword evidence="4" id="KW-0408">Iron</keyword>
<dbReference type="EMBL" id="FLUM01000003">
    <property type="protein sequence ID" value="SBW05708.1"/>
    <property type="molecule type" value="Genomic_DNA"/>
</dbReference>
<comment type="cofactor">
    <cofactor evidence="1">
        <name>[4Fe-4S] cluster</name>
        <dbReference type="ChEBI" id="CHEBI:49883"/>
    </cofactor>
</comment>
<dbReference type="GO" id="GO:0046872">
    <property type="term" value="F:metal ion binding"/>
    <property type="evidence" value="ECO:0007669"/>
    <property type="project" value="UniProtKB-KW"/>
</dbReference>
<keyword evidence="2" id="KW-0949">S-adenosyl-L-methionine</keyword>
<gene>
    <name evidence="8" type="ORF">KL86DYS1_31181</name>
</gene>
<organism evidence="8">
    <name type="scientific">uncultured Dysgonomonas sp</name>
    <dbReference type="NCBI Taxonomy" id="206096"/>
    <lineage>
        <taxon>Bacteria</taxon>
        <taxon>Pseudomonadati</taxon>
        <taxon>Bacteroidota</taxon>
        <taxon>Bacteroidia</taxon>
        <taxon>Bacteroidales</taxon>
        <taxon>Dysgonomonadaceae</taxon>
        <taxon>Dysgonomonas</taxon>
        <taxon>environmental samples</taxon>
    </lineage>
</organism>
<dbReference type="Pfam" id="PF13311">
    <property type="entry name" value="DUF4080"/>
    <property type="match status" value="1"/>
</dbReference>
<dbReference type="SFLD" id="SFLDS00029">
    <property type="entry name" value="Radical_SAM"/>
    <property type="match status" value="1"/>
</dbReference>
<protein>
    <submittedName>
        <fullName evidence="8">Uncharacterized protein</fullName>
    </submittedName>
</protein>
<accession>A0A212K265</accession>
<reference evidence="8" key="1">
    <citation type="submission" date="2016-04" db="EMBL/GenBank/DDBJ databases">
        <authorList>
            <person name="Evans L.H."/>
            <person name="Alamgir A."/>
            <person name="Owens N."/>
            <person name="Weber N.D."/>
            <person name="Virtaneva K."/>
            <person name="Barbian K."/>
            <person name="Babar A."/>
            <person name="Rosenke K."/>
        </authorList>
    </citation>
    <scope>NUCLEOTIDE SEQUENCE</scope>
    <source>
        <strain evidence="8">86-1</strain>
    </source>
</reference>
<dbReference type="GO" id="GO:0031419">
    <property type="term" value="F:cobalamin binding"/>
    <property type="evidence" value="ECO:0007669"/>
    <property type="project" value="InterPro"/>
</dbReference>
<feature type="domain" description="B12-binding" evidence="6">
    <location>
        <begin position="1"/>
        <end position="132"/>
    </location>
</feature>
<dbReference type="RefSeq" id="WP_296943657.1">
    <property type="nucleotide sequence ID" value="NZ_LT599032.1"/>
</dbReference>
<dbReference type="PROSITE" id="PS51332">
    <property type="entry name" value="B12_BINDING"/>
    <property type="match status" value="1"/>
</dbReference>
<dbReference type="SUPFAM" id="SSF52242">
    <property type="entry name" value="Cobalamin (vitamin B12)-binding domain"/>
    <property type="match status" value="1"/>
</dbReference>
<sequence length="553" mass="65134">MKTILTTLNAKYIHTSLALRWLYVANKDRFDISFKEYTIKEPIGKVAEELLDSGCDVIGISVYIWNVEQTRELISLLKEEKPELTIILGGPEVMYEPDFFLHHWNIDYVIGGEGEFVLGELLTAIEAGYAAEIRGVSSPEHISNVIVQADLEKLATLSSPYMLEEDRGDMKNRMVYFETSRGCPYQCQYCLSSLEKGVRYYPQKYILENLGYMIDNGAKQIKFLDRTFNLNKEHTHTVFDFLIKNYRPNLSCQFEVYADLLRDETIDYLNTTLSKDFFRFEIGIQSTYEPTNIAVRRRQDFRLLAGNVKKIMDGGKIDLHLDLIAGLPYETLERFTKSFNDVFSLGAKEVQLGFLKMLRGTNLRKQASQYGYKYDMQAPYEIEYNADISRLELDRIHDAEHALEKFWNSGRFPLTMNEVFGTYYQGRYFELFDEIGQYYKLYNLPHRGYQLEDLFRYLHNFLLSKDIDLFECLRTDYYNNFTRRPQGFWTDVMDKKQRKQLLYQIGQDRGFLSKYRLNRKIIEKQTAIDYISDNEYRLTVFIDNKRLSISYSV</sequence>
<dbReference type="InterPro" id="IPR006158">
    <property type="entry name" value="Cobalamin-bd"/>
</dbReference>
<dbReference type="SFLD" id="SFLDG01082">
    <property type="entry name" value="B12-binding_domain_containing"/>
    <property type="match status" value="1"/>
</dbReference>
<dbReference type="InterPro" id="IPR025288">
    <property type="entry name" value="DUF4080"/>
</dbReference>
<dbReference type="GO" id="GO:0051536">
    <property type="term" value="F:iron-sulfur cluster binding"/>
    <property type="evidence" value="ECO:0007669"/>
    <property type="project" value="UniProtKB-KW"/>
</dbReference>
<dbReference type="InterPro" id="IPR036724">
    <property type="entry name" value="Cobalamin-bd_sf"/>
</dbReference>
<dbReference type="Pfam" id="PF04055">
    <property type="entry name" value="Radical_SAM"/>
    <property type="match status" value="1"/>
</dbReference>
<evidence type="ECO:0000256" key="2">
    <source>
        <dbReference type="ARBA" id="ARBA00022691"/>
    </source>
</evidence>
<dbReference type="SUPFAM" id="SSF102114">
    <property type="entry name" value="Radical SAM enzymes"/>
    <property type="match status" value="1"/>
</dbReference>
<dbReference type="InterPro" id="IPR023404">
    <property type="entry name" value="rSAM_horseshoe"/>
</dbReference>
<evidence type="ECO:0000313" key="8">
    <source>
        <dbReference type="EMBL" id="SBW05708.1"/>
    </source>
</evidence>
<dbReference type="PROSITE" id="PS51918">
    <property type="entry name" value="RADICAL_SAM"/>
    <property type="match status" value="1"/>
</dbReference>
<evidence type="ECO:0000256" key="1">
    <source>
        <dbReference type="ARBA" id="ARBA00001966"/>
    </source>
</evidence>
<dbReference type="InterPro" id="IPR006638">
    <property type="entry name" value="Elp3/MiaA/NifB-like_rSAM"/>
</dbReference>
<evidence type="ECO:0000256" key="4">
    <source>
        <dbReference type="ARBA" id="ARBA00023004"/>
    </source>
</evidence>
<dbReference type="Gene3D" id="3.40.50.280">
    <property type="entry name" value="Cobalamin-binding domain"/>
    <property type="match status" value="1"/>
</dbReference>
<dbReference type="Pfam" id="PF02310">
    <property type="entry name" value="B12-binding"/>
    <property type="match status" value="1"/>
</dbReference>
<dbReference type="PANTHER" id="PTHR43409:SF16">
    <property type="entry name" value="SLR0320 PROTEIN"/>
    <property type="match status" value="1"/>
</dbReference>
<evidence type="ECO:0000256" key="3">
    <source>
        <dbReference type="ARBA" id="ARBA00022723"/>
    </source>
</evidence>
<dbReference type="InterPro" id="IPR058240">
    <property type="entry name" value="rSAM_sf"/>
</dbReference>